<gene>
    <name evidence="2" type="ORF">FCL42_01285</name>
</gene>
<sequence>MMNQPFLSGRLTRYSLLLTACYFALWALGPLLFSDISANRYLGLPLWFWLSCIAAPVALIASAYWFLIKKNTHE</sequence>
<name>A0A4V5NYE1_9GAMM</name>
<proteinExistence type="predicted"/>
<organism evidence="2 3">
    <name type="scientific">Ferrimonas aestuarii</name>
    <dbReference type="NCBI Taxonomy" id="2569539"/>
    <lineage>
        <taxon>Bacteria</taxon>
        <taxon>Pseudomonadati</taxon>
        <taxon>Pseudomonadota</taxon>
        <taxon>Gammaproteobacteria</taxon>
        <taxon>Alteromonadales</taxon>
        <taxon>Ferrimonadaceae</taxon>
        <taxon>Ferrimonas</taxon>
    </lineage>
</organism>
<comment type="caution">
    <text evidence="2">The sequence shown here is derived from an EMBL/GenBank/DDBJ whole genome shotgun (WGS) entry which is preliminary data.</text>
</comment>
<dbReference type="Pfam" id="PF06196">
    <property type="entry name" value="DUF997"/>
    <property type="match status" value="1"/>
</dbReference>
<feature type="transmembrane region" description="Helical" evidence="1">
    <location>
        <begin position="12"/>
        <end position="34"/>
    </location>
</feature>
<protein>
    <submittedName>
        <fullName evidence="2">DUF997 family protein</fullName>
    </submittedName>
</protein>
<dbReference type="OrthoDB" id="7062456at2"/>
<evidence type="ECO:0000313" key="2">
    <source>
        <dbReference type="EMBL" id="TKB58408.1"/>
    </source>
</evidence>
<accession>A0A4V5NYE1</accession>
<keyword evidence="3" id="KW-1185">Reference proteome</keyword>
<dbReference type="EMBL" id="SWCJ01000001">
    <property type="protein sequence ID" value="TKB58408.1"/>
    <property type="molecule type" value="Genomic_DNA"/>
</dbReference>
<dbReference type="InterPro" id="IPR010398">
    <property type="entry name" value="DUF997"/>
</dbReference>
<keyword evidence="1" id="KW-1133">Transmembrane helix</keyword>
<keyword evidence="1" id="KW-0472">Membrane</keyword>
<evidence type="ECO:0000313" key="3">
    <source>
        <dbReference type="Proteomes" id="UP000305675"/>
    </source>
</evidence>
<evidence type="ECO:0000256" key="1">
    <source>
        <dbReference type="SAM" id="Phobius"/>
    </source>
</evidence>
<feature type="transmembrane region" description="Helical" evidence="1">
    <location>
        <begin position="46"/>
        <end position="68"/>
    </location>
</feature>
<dbReference type="AlphaFoldDB" id="A0A4V5NYE1"/>
<keyword evidence="1" id="KW-0812">Transmembrane</keyword>
<dbReference type="Proteomes" id="UP000305675">
    <property type="component" value="Unassembled WGS sequence"/>
</dbReference>
<reference evidence="2 3" key="1">
    <citation type="submission" date="2019-04" db="EMBL/GenBank/DDBJ databases">
        <authorList>
            <person name="Hwang J.C."/>
        </authorList>
    </citation>
    <scope>NUCLEOTIDE SEQUENCE [LARGE SCALE GENOMIC DNA]</scope>
    <source>
        <strain evidence="2 3">IMCC35002</strain>
    </source>
</reference>